<dbReference type="InterPro" id="IPR023772">
    <property type="entry name" value="DNA-bd_HTH_TetR-type_CS"/>
</dbReference>
<dbReference type="PRINTS" id="PR00455">
    <property type="entry name" value="HTHTETR"/>
</dbReference>
<dbReference type="InterPro" id="IPR009057">
    <property type="entry name" value="Homeodomain-like_sf"/>
</dbReference>
<dbReference type="InterPro" id="IPR036271">
    <property type="entry name" value="Tet_transcr_reg_TetR-rel_C_sf"/>
</dbReference>
<feature type="DNA-binding region" description="H-T-H motif" evidence="2">
    <location>
        <begin position="30"/>
        <end position="49"/>
    </location>
</feature>
<evidence type="ECO:0000259" key="3">
    <source>
        <dbReference type="PROSITE" id="PS50977"/>
    </source>
</evidence>
<dbReference type="SUPFAM" id="SSF46689">
    <property type="entry name" value="Homeodomain-like"/>
    <property type="match status" value="1"/>
</dbReference>
<dbReference type="Gene3D" id="1.10.357.10">
    <property type="entry name" value="Tetracycline Repressor, domain 2"/>
    <property type="match status" value="1"/>
</dbReference>
<evidence type="ECO:0000313" key="4">
    <source>
        <dbReference type="EMBL" id="MET3549620.1"/>
    </source>
</evidence>
<sequence length="208" mass="24299">MRLPIQLYEQENILQACLTVFARNGYKNTSTEMLAAAAGISKALIFHHFTSKKKLYLSLVDHCFEKVRTGIHFDERTTDHADFFTAITELSRTKLGYFRDHPDEWKLVYEAFYATPDGLKEEIEDKYGQVSEARNAMFAQLFDKVPLREGVNRTYAFELVMSVTRHFETKFLNETKGMSHIDEAYTRTLMEELEAFCDMIRYGMEKLK</sequence>
<dbReference type="PROSITE" id="PS01081">
    <property type="entry name" value="HTH_TETR_1"/>
    <property type="match status" value="1"/>
</dbReference>
<feature type="domain" description="HTH tetR-type" evidence="3">
    <location>
        <begin position="7"/>
        <end position="67"/>
    </location>
</feature>
<dbReference type="InterPro" id="IPR001647">
    <property type="entry name" value="HTH_TetR"/>
</dbReference>
<proteinExistence type="predicted"/>
<comment type="caution">
    <text evidence="4">The sequence shown here is derived from an EMBL/GenBank/DDBJ whole genome shotgun (WGS) entry which is preliminary data.</text>
</comment>
<accession>A0ABV2FD52</accession>
<name>A0ABV2FD52_9BACL</name>
<dbReference type="InterPro" id="IPR049488">
    <property type="entry name" value="TM_1030-like_C"/>
</dbReference>
<keyword evidence="5" id="KW-1185">Reference proteome</keyword>
<dbReference type="EMBL" id="JBEPLV010000009">
    <property type="protein sequence ID" value="MET3549620.1"/>
    <property type="molecule type" value="Genomic_DNA"/>
</dbReference>
<dbReference type="PANTHER" id="PTHR30055:SF226">
    <property type="entry name" value="HTH-TYPE TRANSCRIPTIONAL REGULATOR PKSA"/>
    <property type="match status" value="1"/>
</dbReference>
<dbReference type="Pfam" id="PF21256">
    <property type="entry name" value="TetR_C_5-like"/>
    <property type="match status" value="1"/>
</dbReference>
<evidence type="ECO:0000256" key="1">
    <source>
        <dbReference type="ARBA" id="ARBA00023125"/>
    </source>
</evidence>
<dbReference type="InterPro" id="IPR050109">
    <property type="entry name" value="HTH-type_TetR-like_transc_reg"/>
</dbReference>
<dbReference type="Gene3D" id="1.10.10.60">
    <property type="entry name" value="Homeodomain-like"/>
    <property type="match status" value="1"/>
</dbReference>
<protein>
    <submittedName>
        <fullName evidence="4">AcrR family transcriptional regulator</fullName>
    </submittedName>
</protein>
<evidence type="ECO:0000313" key="5">
    <source>
        <dbReference type="Proteomes" id="UP001549098"/>
    </source>
</evidence>
<dbReference type="Pfam" id="PF00440">
    <property type="entry name" value="TetR_N"/>
    <property type="match status" value="1"/>
</dbReference>
<dbReference type="Proteomes" id="UP001549098">
    <property type="component" value="Unassembled WGS sequence"/>
</dbReference>
<dbReference type="RefSeq" id="WP_354502799.1">
    <property type="nucleotide sequence ID" value="NZ_JBEPLV010000009.1"/>
</dbReference>
<gene>
    <name evidence="4" type="ORF">ABID47_006281</name>
</gene>
<dbReference type="PANTHER" id="PTHR30055">
    <property type="entry name" value="HTH-TYPE TRANSCRIPTIONAL REGULATOR RUTR"/>
    <property type="match status" value="1"/>
</dbReference>
<organism evidence="4 5">
    <name type="scientific">Paenibacillus favisporus</name>
    <dbReference type="NCBI Taxonomy" id="221028"/>
    <lineage>
        <taxon>Bacteria</taxon>
        <taxon>Bacillati</taxon>
        <taxon>Bacillota</taxon>
        <taxon>Bacilli</taxon>
        <taxon>Bacillales</taxon>
        <taxon>Paenibacillaceae</taxon>
        <taxon>Paenibacillus</taxon>
    </lineage>
</organism>
<dbReference type="PROSITE" id="PS50977">
    <property type="entry name" value="HTH_TETR_2"/>
    <property type="match status" value="1"/>
</dbReference>
<dbReference type="SUPFAM" id="SSF48498">
    <property type="entry name" value="Tetracyclin repressor-like, C-terminal domain"/>
    <property type="match status" value="1"/>
</dbReference>
<reference evidence="4 5" key="1">
    <citation type="submission" date="2024-06" db="EMBL/GenBank/DDBJ databases">
        <title>Genomic Encyclopedia of Type Strains, Phase IV (KMG-IV): sequencing the most valuable type-strain genomes for metagenomic binning, comparative biology and taxonomic classification.</title>
        <authorList>
            <person name="Goeker M."/>
        </authorList>
    </citation>
    <scope>NUCLEOTIDE SEQUENCE [LARGE SCALE GENOMIC DNA]</scope>
    <source>
        <strain evidence="4 5">DSM 17253</strain>
    </source>
</reference>
<evidence type="ECO:0000256" key="2">
    <source>
        <dbReference type="PROSITE-ProRule" id="PRU00335"/>
    </source>
</evidence>
<keyword evidence="1 2" id="KW-0238">DNA-binding</keyword>